<sequence length="201" mass="21721">MSLHADALALLSGWSAPDAGQEELRERYVAQLHADPDALRREGRPDHLTASTLVLSADRERVLLTLHAKARRWFQLGGHCEEADPTLAAAALREATEESGLAGLHLDPVPVQLSAHPVPFCGGPPERPVHHLDVRFVAVAGDEQHALSEESLDLRWWPVDALPDPEADLVELVRLARARLCAQSGSSGSSGSSRAADQPIR</sequence>
<gene>
    <name evidence="3" type="ORF">QWJ41_08890</name>
</gene>
<dbReference type="RefSeq" id="WP_302707414.1">
    <property type="nucleotide sequence ID" value="NZ_JAULSC010000006.1"/>
</dbReference>
<reference evidence="3" key="1">
    <citation type="submission" date="2023-06" db="EMBL/GenBank/DDBJ databases">
        <title>Genome sequence of Nocardioides sp. SOB44.</title>
        <authorList>
            <person name="Zhang G."/>
        </authorList>
    </citation>
    <scope>NUCLEOTIDE SEQUENCE</scope>
    <source>
        <strain evidence="3">SOB44</strain>
    </source>
</reference>
<evidence type="ECO:0000256" key="1">
    <source>
        <dbReference type="ARBA" id="ARBA00005582"/>
    </source>
</evidence>
<dbReference type="PANTHER" id="PTHR43736:SF1">
    <property type="entry name" value="DIHYDRONEOPTERIN TRIPHOSPHATE DIPHOSPHATASE"/>
    <property type="match status" value="1"/>
</dbReference>
<organism evidence="3 4">
    <name type="scientific">Nocardioides cremeus</name>
    <dbReference type="NCBI Taxonomy" id="3058044"/>
    <lineage>
        <taxon>Bacteria</taxon>
        <taxon>Bacillati</taxon>
        <taxon>Actinomycetota</taxon>
        <taxon>Actinomycetes</taxon>
        <taxon>Propionibacteriales</taxon>
        <taxon>Nocardioidaceae</taxon>
        <taxon>Nocardioides</taxon>
    </lineage>
</organism>
<dbReference type="PANTHER" id="PTHR43736">
    <property type="entry name" value="ADP-RIBOSE PYROPHOSPHATASE"/>
    <property type="match status" value="1"/>
</dbReference>
<comment type="caution">
    <text evidence="3">The sequence shown here is derived from an EMBL/GenBank/DDBJ whole genome shotgun (WGS) entry which is preliminary data.</text>
</comment>
<dbReference type="CDD" id="cd03674">
    <property type="entry name" value="NUDIX_Hydrolase"/>
    <property type="match status" value="1"/>
</dbReference>
<dbReference type="InterPro" id="IPR000086">
    <property type="entry name" value="NUDIX_hydrolase_dom"/>
</dbReference>
<keyword evidence="3" id="KW-0378">Hydrolase</keyword>
<keyword evidence="4" id="KW-1185">Reference proteome</keyword>
<dbReference type="PROSITE" id="PS51462">
    <property type="entry name" value="NUDIX"/>
    <property type="match status" value="1"/>
</dbReference>
<evidence type="ECO:0000313" key="3">
    <source>
        <dbReference type="EMBL" id="MDO3395830.1"/>
    </source>
</evidence>
<dbReference type="InterPro" id="IPR015797">
    <property type="entry name" value="NUDIX_hydrolase-like_dom_sf"/>
</dbReference>
<dbReference type="Proteomes" id="UP001168363">
    <property type="component" value="Unassembled WGS sequence"/>
</dbReference>
<protein>
    <submittedName>
        <fullName evidence="3">NUDIX hydrolase</fullName>
    </submittedName>
</protein>
<comment type="similarity">
    <text evidence="1">Belongs to the Nudix hydrolase family.</text>
</comment>
<accession>A0ABT8TPF4</accession>
<feature type="domain" description="Nudix hydrolase" evidence="2">
    <location>
        <begin position="45"/>
        <end position="180"/>
    </location>
</feature>
<dbReference type="GO" id="GO:0016787">
    <property type="term" value="F:hydrolase activity"/>
    <property type="evidence" value="ECO:0007669"/>
    <property type="project" value="UniProtKB-KW"/>
</dbReference>
<dbReference type="EMBL" id="JAULSC010000006">
    <property type="protein sequence ID" value="MDO3395830.1"/>
    <property type="molecule type" value="Genomic_DNA"/>
</dbReference>
<dbReference type="SUPFAM" id="SSF55811">
    <property type="entry name" value="Nudix"/>
    <property type="match status" value="1"/>
</dbReference>
<dbReference type="Pfam" id="PF00293">
    <property type="entry name" value="NUDIX"/>
    <property type="match status" value="1"/>
</dbReference>
<dbReference type="Gene3D" id="3.90.79.10">
    <property type="entry name" value="Nucleoside Triphosphate Pyrophosphohydrolase"/>
    <property type="match status" value="1"/>
</dbReference>
<evidence type="ECO:0000259" key="2">
    <source>
        <dbReference type="PROSITE" id="PS51462"/>
    </source>
</evidence>
<name>A0ABT8TPF4_9ACTN</name>
<evidence type="ECO:0000313" key="4">
    <source>
        <dbReference type="Proteomes" id="UP001168363"/>
    </source>
</evidence>
<proteinExistence type="inferred from homology"/>